<evidence type="ECO:0000256" key="1">
    <source>
        <dbReference type="SAM" id="Coils"/>
    </source>
</evidence>
<dbReference type="InterPro" id="IPR006668">
    <property type="entry name" value="Mg_transptr_MgtE_intracell_dom"/>
</dbReference>
<dbReference type="EMBL" id="CP015378">
    <property type="protein sequence ID" value="ANC76863.1"/>
    <property type="molecule type" value="Genomic_DNA"/>
</dbReference>
<dbReference type="STRING" id="1221500.ABE65_008640"/>
<keyword evidence="5" id="KW-1185">Reference proteome</keyword>
<evidence type="ECO:0000313" key="5">
    <source>
        <dbReference type="Proteomes" id="UP000076623"/>
    </source>
</evidence>
<dbReference type="RefSeq" id="WP_066393667.1">
    <property type="nucleotide sequence ID" value="NZ_CP015378.1"/>
</dbReference>
<name>A0A160IL26_9BACL</name>
<dbReference type="Proteomes" id="UP000076623">
    <property type="component" value="Chromosome"/>
</dbReference>
<reference evidence="4 5" key="1">
    <citation type="submission" date="2016-04" db="EMBL/GenBank/DDBJ databases">
        <title>Complete genome sequence of Fictibacillus phosphorivorans G25-29, a strain toxic to nematodes.</title>
        <authorList>
            <person name="Zheng Z."/>
        </authorList>
    </citation>
    <scope>NUCLEOTIDE SEQUENCE [LARGE SCALE GENOMIC DNA]</scope>
    <source>
        <strain evidence="4 5">G25-29</strain>
    </source>
</reference>
<keyword evidence="2" id="KW-1133">Transmembrane helix</keyword>
<proteinExistence type="predicted"/>
<evidence type="ECO:0000313" key="4">
    <source>
        <dbReference type="EMBL" id="ANC76863.1"/>
    </source>
</evidence>
<gene>
    <name evidence="4" type="ORF">ABE65_008640</name>
</gene>
<organism evidence="4 5">
    <name type="scientific">Fictibacillus phosphorivorans</name>
    <dbReference type="NCBI Taxonomy" id="1221500"/>
    <lineage>
        <taxon>Bacteria</taxon>
        <taxon>Bacillati</taxon>
        <taxon>Bacillota</taxon>
        <taxon>Bacilli</taxon>
        <taxon>Bacillales</taxon>
        <taxon>Fictibacillaceae</taxon>
        <taxon>Fictibacillus</taxon>
    </lineage>
</organism>
<feature type="domain" description="Magnesium transporter MgtE intracellular" evidence="3">
    <location>
        <begin position="114"/>
        <end position="183"/>
    </location>
</feature>
<dbReference type="AlphaFoldDB" id="A0A160IL26"/>
<feature type="coiled-coil region" evidence="1">
    <location>
        <begin position="78"/>
        <end position="126"/>
    </location>
</feature>
<keyword evidence="2" id="KW-0812">Transmembrane</keyword>
<keyword evidence="1" id="KW-0175">Coiled coil</keyword>
<dbReference type="Gene3D" id="1.25.60.10">
    <property type="entry name" value="MgtE N-terminal domain-like"/>
    <property type="match status" value="1"/>
</dbReference>
<dbReference type="Pfam" id="PF03448">
    <property type="entry name" value="MgtE_N"/>
    <property type="match status" value="1"/>
</dbReference>
<sequence length="188" mass="21208">MKQNEKSSKMVWFLLVVFVPFVFALTVFGIVLSFMGVNVWEEAKSTGKNIPIIKNVLSEKTEVAVTNNVQEKQWKSKFDEQEDYIKVLSADLQKKEKEVTDLKSNIALLEKQVEDAETTVKEEENEQVKKIYEAMSAKDAAAVMSEMNNNQIMGILMLLQSETQAAILAKLDAKRAAELTVLMANKTL</sequence>
<dbReference type="SUPFAM" id="SSF158791">
    <property type="entry name" value="MgtE N-terminal domain-like"/>
    <property type="match status" value="1"/>
</dbReference>
<dbReference type="KEGG" id="fpn:ABE65_008640"/>
<feature type="transmembrane region" description="Helical" evidence="2">
    <location>
        <begin position="12"/>
        <end position="40"/>
    </location>
</feature>
<protein>
    <recommendedName>
        <fullName evidence="3">Magnesium transporter MgtE intracellular domain-containing protein</fullName>
    </recommendedName>
</protein>
<keyword evidence="2" id="KW-0472">Membrane</keyword>
<evidence type="ECO:0000256" key="2">
    <source>
        <dbReference type="SAM" id="Phobius"/>
    </source>
</evidence>
<evidence type="ECO:0000259" key="3">
    <source>
        <dbReference type="Pfam" id="PF03448"/>
    </source>
</evidence>
<dbReference type="InterPro" id="IPR038076">
    <property type="entry name" value="MgtE_N_sf"/>
</dbReference>
<accession>A0A160IL26</accession>